<dbReference type="InterPro" id="IPR006059">
    <property type="entry name" value="SBP"/>
</dbReference>
<dbReference type="PANTHER" id="PTHR43649">
    <property type="entry name" value="ARABINOSE-BINDING PROTEIN-RELATED"/>
    <property type="match status" value="1"/>
</dbReference>
<dbReference type="EMBL" id="QAXS01000038">
    <property type="protein sequence ID" value="PTV93618.1"/>
    <property type="molecule type" value="Genomic_DNA"/>
</dbReference>
<evidence type="ECO:0000313" key="2">
    <source>
        <dbReference type="Proteomes" id="UP000244089"/>
    </source>
</evidence>
<dbReference type="InterPro" id="IPR050490">
    <property type="entry name" value="Bact_solute-bd_prot1"/>
</dbReference>
<dbReference type="PANTHER" id="PTHR43649:SF12">
    <property type="entry name" value="DIACETYLCHITOBIOSE BINDING PROTEIN DASA"/>
    <property type="match status" value="1"/>
</dbReference>
<reference evidence="1 2" key="1">
    <citation type="submission" date="2018-04" db="EMBL/GenBank/DDBJ databases">
        <title>Subsurface microbial communities from deep shales in Ohio and West Virginia, USA.</title>
        <authorList>
            <person name="Wrighton K."/>
        </authorList>
    </citation>
    <scope>NUCLEOTIDE SEQUENCE [LARGE SCALE GENOMIC DNA]</scope>
    <source>
        <strain evidence="1 2">WC1</strain>
    </source>
</reference>
<gene>
    <name evidence="1" type="ORF">C8C76_1388</name>
</gene>
<name>A0A2T5RGF9_9FIRM</name>
<proteinExistence type="predicted"/>
<dbReference type="Proteomes" id="UP000244089">
    <property type="component" value="Unassembled WGS sequence"/>
</dbReference>
<dbReference type="Gene3D" id="3.40.190.10">
    <property type="entry name" value="Periplasmic binding protein-like II"/>
    <property type="match status" value="2"/>
</dbReference>
<organism evidence="1 2">
    <name type="scientific">Halanaerobium saccharolyticum</name>
    <dbReference type="NCBI Taxonomy" id="43595"/>
    <lineage>
        <taxon>Bacteria</taxon>
        <taxon>Bacillati</taxon>
        <taxon>Bacillota</taxon>
        <taxon>Clostridia</taxon>
        <taxon>Halanaerobiales</taxon>
        <taxon>Halanaerobiaceae</taxon>
        <taxon>Halanaerobium</taxon>
    </lineage>
</organism>
<sequence>MKKSMIIVLAMLLVLSVGVVNAGAVELRVYSMFSGADPASGVYEELIEEFKAEHPEVEIVDESATLDESVKVRIENDFASGNEPDITMYFTDSQAKPIVESGRVTPLDEILANSPEWKNGFLDSVLEQVKYSDGNIYALPITGFYEGLIVNLDLFEEHDVKIPETKEELFAAVETFRANDIVPMAAGLGMTPHYNIEHSILKVGGAAAHDAGIADEINPMWVDGLNHMQELYEADAFQKDTLTQDWSGARQLFKQGRAAMLVEGSWAIADAQNEGANRVTIVPYPKVGENGNQSDLIAGFTSGMYLSKEAYNDDEKQEAVVELLKHLTSKEAIKKIAEANGGLPAADVTPAGLSKPYQDGLEMFKNADHVSLPIDAQIQRPAWQTLVDGVAYIVSGRRSAEDILETVREIELQTR</sequence>
<accession>A0A2T5RGF9</accession>
<evidence type="ECO:0000313" key="1">
    <source>
        <dbReference type="EMBL" id="PTV93618.1"/>
    </source>
</evidence>
<protein>
    <submittedName>
        <fullName evidence="1">Carbohydrate ABC transporter substrate-binding protein (CUT1 family)</fullName>
    </submittedName>
</protein>
<dbReference type="AlphaFoldDB" id="A0A2T5RGF9"/>
<comment type="caution">
    <text evidence="1">The sequence shown here is derived from an EMBL/GenBank/DDBJ whole genome shotgun (WGS) entry which is preliminary data.</text>
</comment>
<dbReference type="SUPFAM" id="SSF53850">
    <property type="entry name" value="Periplasmic binding protein-like II"/>
    <property type="match status" value="1"/>
</dbReference>
<dbReference type="OrthoDB" id="1929810at2"/>
<dbReference type="RefSeq" id="WP_108142143.1">
    <property type="nucleotide sequence ID" value="NZ_QAXS01000038.1"/>
</dbReference>
<dbReference type="Pfam" id="PF01547">
    <property type="entry name" value="SBP_bac_1"/>
    <property type="match status" value="1"/>
</dbReference>